<evidence type="ECO:0000259" key="2">
    <source>
        <dbReference type="PROSITE" id="PS50181"/>
    </source>
</evidence>
<dbReference type="InterPro" id="IPR050796">
    <property type="entry name" value="SCF_F-box_component"/>
</dbReference>
<dbReference type="NCBIfam" id="TIGR01640">
    <property type="entry name" value="F_box_assoc_1"/>
    <property type="match status" value="1"/>
</dbReference>
<dbReference type="AlphaFoldDB" id="A0AAN8UP72"/>
<dbReference type="Pfam" id="PF12937">
    <property type="entry name" value="F-box-like"/>
    <property type="match status" value="1"/>
</dbReference>
<protein>
    <submittedName>
        <fullName evidence="3">F-box domain</fullName>
    </submittedName>
</protein>
<dbReference type="SUPFAM" id="SSF81383">
    <property type="entry name" value="F-box domain"/>
    <property type="match status" value="1"/>
</dbReference>
<reference evidence="3 4" key="1">
    <citation type="submission" date="2023-12" db="EMBL/GenBank/DDBJ databases">
        <title>A high-quality genome assembly for Dillenia turbinata (Dilleniales).</title>
        <authorList>
            <person name="Chanderbali A."/>
        </authorList>
    </citation>
    <scope>NUCLEOTIDE SEQUENCE [LARGE SCALE GENOMIC DNA]</scope>
    <source>
        <strain evidence="3">LSX21</strain>
        <tissue evidence="3">Leaf</tissue>
    </source>
</reference>
<dbReference type="InterPro" id="IPR001810">
    <property type="entry name" value="F-box_dom"/>
</dbReference>
<evidence type="ECO:0000313" key="4">
    <source>
        <dbReference type="Proteomes" id="UP001370490"/>
    </source>
</evidence>
<dbReference type="InterPro" id="IPR017451">
    <property type="entry name" value="F-box-assoc_interact_dom"/>
</dbReference>
<dbReference type="Gene3D" id="1.20.1280.50">
    <property type="match status" value="1"/>
</dbReference>
<accession>A0AAN8UP72</accession>
<dbReference type="Proteomes" id="UP001370490">
    <property type="component" value="Unassembled WGS sequence"/>
</dbReference>
<dbReference type="PROSITE" id="PS50181">
    <property type="entry name" value="FBOX"/>
    <property type="match status" value="1"/>
</dbReference>
<keyword evidence="4" id="KW-1185">Reference proteome</keyword>
<dbReference type="SMART" id="SM00256">
    <property type="entry name" value="FBOX"/>
    <property type="match status" value="1"/>
</dbReference>
<dbReference type="InterPro" id="IPR013187">
    <property type="entry name" value="F-box-assoc_dom_typ3"/>
</dbReference>
<feature type="region of interest" description="Disordered" evidence="1">
    <location>
        <begin position="1"/>
        <end position="25"/>
    </location>
</feature>
<dbReference type="Pfam" id="PF08268">
    <property type="entry name" value="FBA_3"/>
    <property type="match status" value="1"/>
</dbReference>
<sequence>MDLFDDQRDKKRRRTRSEQEEDQPKSVMEILPREIALDILSRLPVESLVQFMFVCRARALANDPFLPSMHFRRTANKNPYLILYADIPLRSQLSFINISSHDTRLELVNQIHVPFGDKMPEFDLIGSCNGLLCLHNSLLKDPIFVYNPFTQTRIELPKSVQYGIQEVVFGFGYHPKACEYKVVKIAYYRKRPSGQLLIRRSDVQIFTLGSNSWRSIGKIPYILDGRRPSEALVNGRLHWVTGRRNSHQIVSFDLADEQFRKVQGPGGGVWSWLKLYLAVLDACLTATIYRYCGRLEIWMMKDYDVPKSWIKQYNIRPTLPRGLFKNNPKMSLRIWRKVLYGKTVRVLCRLKTGEILLEYKGKALISYDPKHDKFTVLTFDKMPNSFQAVVHALQHVLLAGKLPQLPRVSNSKAQD</sequence>
<dbReference type="EMBL" id="JBAMMX010000021">
    <property type="protein sequence ID" value="KAK6919255.1"/>
    <property type="molecule type" value="Genomic_DNA"/>
</dbReference>
<evidence type="ECO:0000256" key="1">
    <source>
        <dbReference type="SAM" id="MobiDB-lite"/>
    </source>
</evidence>
<proteinExistence type="predicted"/>
<name>A0AAN8UP72_9MAGN</name>
<gene>
    <name evidence="3" type="ORF">RJ641_015159</name>
</gene>
<organism evidence="3 4">
    <name type="scientific">Dillenia turbinata</name>
    <dbReference type="NCBI Taxonomy" id="194707"/>
    <lineage>
        <taxon>Eukaryota</taxon>
        <taxon>Viridiplantae</taxon>
        <taxon>Streptophyta</taxon>
        <taxon>Embryophyta</taxon>
        <taxon>Tracheophyta</taxon>
        <taxon>Spermatophyta</taxon>
        <taxon>Magnoliopsida</taxon>
        <taxon>eudicotyledons</taxon>
        <taxon>Gunneridae</taxon>
        <taxon>Pentapetalae</taxon>
        <taxon>Dilleniales</taxon>
        <taxon>Dilleniaceae</taxon>
        <taxon>Dillenia</taxon>
    </lineage>
</organism>
<comment type="caution">
    <text evidence="3">The sequence shown here is derived from an EMBL/GenBank/DDBJ whole genome shotgun (WGS) entry which is preliminary data.</text>
</comment>
<evidence type="ECO:0000313" key="3">
    <source>
        <dbReference type="EMBL" id="KAK6919255.1"/>
    </source>
</evidence>
<dbReference type="InterPro" id="IPR036047">
    <property type="entry name" value="F-box-like_dom_sf"/>
</dbReference>
<dbReference type="PANTHER" id="PTHR31672">
    <property type="entry name" value="BNACNNG10540D PROTEIN"/>
    <property type="match status" value="1"/>
</dbReference>
<feature type="domain" description="F-box" evidence="2">
    <location>
        <begin position="25"/>
        <end position="74"/>
    </location>
</feature>